<comment type="caution">
    <text evidence="2">The sequence shown here is derived from an EMBL/GenBank/DDBJ whole genome shotgun (WGS) entry which is preliminary data.</text>
</comment>
<dbReference type="InterPro" id="IPR029060">
    <property type="entry name" value="PIN-like_dom_sf"/>
</dbReference>
<dbReference type="Gene3D" id="3.40.50.1010">
    <property type="entry name" value="5'-nuclease"/>
    <property type="match status" value="1"/>
</dbReference>
<dbReference type="Pfam" id="PF01850">
    <property type="entry name" value="PIN"/>
    <property type="match status" value="1"/>
</dbReference>
<dbReference type="SUPFAM" id="SSF88723">
    <property type="entry name" value="PIN domain-like"/>
    <property type="match status" value="1"/>
</dbReference>
<feature type="domain" description="PIN" evidence="1">
    <location>
        <begin position="4"/>
        <end position="119"/>
    </location>
</feature>
<dbReference type="InterPro" id="IPR052919">
    <property type="entry name" value="TA_system_RNase"/>
</dbReference>
<organism evidence="2 3">
    <name type="scientific">Chitinophaga niastensis</name>
    <dbReference type="NCBI Taxonomy" id="536980"/>
    <lineage>
        <taxon>Bacteria</taxon>
        <taxon>Pseudomonadati</taxon>
        <taxon>Bacteroidota</taxon>
        <taxon>Chitinophagia</taxon>
        <taxon>Chitinophagales</taxon>
        <taxon>Chitinophagaceae</taxon>
        <taxon>Chitinophaga</taxon>
    </lineage>
</organism>
<accession>A0A2P8HIJ9</accession>
<protein>
    <submittedName>
        <fullName evidence="2">PIN domain nuclease of toxin-antitoxin system</fullName>
    </submittedName>
</protein>
<reference evidence="2 3" key="1">
    <citation type="submission" date="2018-03" db="EMBL/GenBank/DDBJ databases">
        <title>Genomic Encyclopedia of Archaeal and Bacterial Type Strains, Phase II (KMG-II): from individual species to whole genera.</title>
        <authorList>
            <person name="Goeker M."/>
        </authorList>
    </citation>
    <scope>NUCLEOTIDE SEQUENCE [LARGE SCALE GENOMIC DNA]</scope>
    <source>
        <strain evidence="2 3">DSM 24859</strain>
    </source>
</reference>
<dbReference type="PANTHER" id="PTHR36173">
    <property type="entry name" value="RIBONUCLEASE VAPC16-RELATED"/>
    <property type="match status" value="1"/>
</dbReference>
<dbReference type="Proteomes" id="UP000240971">
    <property type="component" value="Unassembled WGS sequence"/>
</dbReference>
<dbReference type="AlphaFoldDB" id="A0A2P8HIJ9"/>
<proteinExistence type="predicted"/>
<evidence type="ECO:0000313" key="3">
    <source>
        <dbReference type="Proteomes" id="UP000240971"/>
    </source>
</evidence>
<evidence type="ECO:0000259" key="1">
    <source>
        <dbReference type="Pfam" id="PF01850"/>
    </source>
</evidence>
<dbReference type="PANTHER" id="PTHR36173:SF2">
    <property type="entry name" value="RIBONUCLEASE VAPC16"/>
    <property type="match status" value="1"/>
</dbReference>
<dbReference type="CDD" id="cd09872">
    <property type="entry name" value="PIN_Sll0205-like"/>
    <property type="match status" value="1"/>
</dbReference>
<dbReference type="OrthoDB" id="9798990at2"/>
<keyword evidence="3" id="KW-1185">Reference proteome</keyword>
<gene>
    <name evidence="2" type="ORF">CLV51_10322</name>
</gene>
<name>A0A2P8HIJ9_CHINA</name>
<evidence type="ECO:0000313" key="2">
    <source>
        <dbReference type="EMBL" id="PSL46046.1"/>
    </source>
</evidence>
<dbReference type="EMBL" id="PYAW01000003">
    <property type="protein sequence ID" value="PSL46046.1"/>
    <property type="molecule type" value="Genomic_DNA"/>
</dbReference>
<sequence>MQLLLDTHAFIWFVAGDDSLPPKVVAAIKNVNNKCYLSIGSIWEMAIKISLKKLELKSDFNKIIEILEDNDIEILPITFSHIQKLLSLEWHHRDPFDRIILAQGIVEHFTIVSKDENFGSYTSRILWN</sequence>
<dbReference type="InterPro" id="IPR041705">
    <property type="entry name" value="PIN_Sll0205"/>
</dbReference>
<dbReference type="RefSeq" id="WP_106528862.1">
    <property type="nucleotide sequence ID" value="NZ_PYAW01000003.1"/>
</dbReference>
<dbReference type="InterPro" id="IPR002716">
    <property type="entry name" value="PIN_dom"/>
</dbReference>